<feature type="chain" id="PRO_5019382733" description="Apple domain-containing protein" evidence="5">
    <location>
        <begin position="29"/>
        <end position="1823"/>
    </location>
</feature>
<dbReference type="SMART" id="SM01419">
    <property type="entry name" value="Thiol-ester_cl"/>
    <property type="match status" value="1"/>
</dbReference>
<dbReference type="InterPro" id="IPR049120">
    <property type="entry name" value="A2M_bMG2"/>
</dbReference>
<dbReference type="InterPro" id="IPR002890">
    <property type="entry name" value="MG2"/>
</dbReference>
<accession>A0A432VCJ6</accession>
<dbReference type="Gene3D" id="1.50.10.20">
    <property type="match status" value="1"/>
</dbReference>
<dbReference type="CDD" id="cd01100">
    <property type="entry name" value="APPLE_Factor_XI_like"/>
    <property type="match status" value="1"/>
</dbReference>
<dbReference type="InterPro" id="IPR011626">
    <property type="entry name" value="Alpha-macroglobulin_TED"/>
</dbReference>
<dbReference type="InterPro" id="IPR041462">
    <property type="entry name" value="Bact_A2M_MG6"/>
</dbReference>
<evidence type="ECO:0000256" key="5">
    <source>
        <dbReference type="SAM" id="SignalP"/>
    </source>
</evidence>
<dbReference type="SUPFAM" id="SSF48239">
    <property type="entry name" value="Terpenoid cyclases/Protein prenyltransferases"/>
    <property type="match status" value="1"/>
</dbReference>
<dbReference type="InterPro" id="IPR001599">
    <property type="entry name" value="Macroglobln_a2"/>
</dbReference>
<dbReference type="InterPro" id="IPR008930">
    <property type="entry name" value="Terpenoid_cyclase/PrenylTrfase"/>
</dbReference>
<keyword evidence="2 5" id="KW-0732">Signal</keyword>
<dbReference type="InterPro" id="IPR026284">
    <property type="entry name" value="A2MG_proteobact"/>
</dbReference>
<organism evidence="7 8">
    <name type="scientific">Borborobacter arsenicus</name>
    <dbReference type="NCBI Taxonomy" id="1851146"/>
    <lineage>
        <taxon>Bacteria</taxon>
        <taxon>Pseudomonadati</taxon>
        <taxon>Pseudomonadota</taxon>
        <taxon>Alphaproteobacteria</taxon>
        <taxon>Hyphomicrobiales</taxon>
        <taxon>Phyllobacteriaceae</taxon>
        <taxon>Borborobacter</taxon>
    </lineage>
</organism>
<dbReference type="EMBL" id="RKST01000001">
    <property type="protein sequence ID" value="RUM99836.1"/>
    <property type="molecule type" value="Genomic_DNA"/>
</dbReference>
<evidence type="ECO:0000259" key="6">
    <source>
        <dbReference type="PROSITE" id="PS50948"/>
    </source>
</evidence>
<sequence>MITLANRNFSIPALLLLSLFWLGLPAQAQDAKTIVTTDNSDYFGFDLRSEQNVSLDQCKSTCLGDSSCRAFTYNTKAKWCFLKSDFSVLKPFAGAVAGKVVTYNSDPDIGAPPELAFFGAGMIDEARQFRASLTDGSVAVGEEGMAALSDEAEHALRNGDPRTAMQKLTTAAATMPDDGAAWIGLARAILGAQPANGEETAKLQRDATSAAWNGYQLLRTVATRADALAVMAVALDRRELFRPALQAYEASLTLVNSPSVRAEYEDLKARKGFRIIDHTVDNDSAAPRICAQFSEELVKTGIDYSPFVRVDNAAPRAIEAKGQQICVEGLEHGRHYSVSFRAGLPSAIGEVLSAPVALSIYVQDRAASARFTGDSFVLPATARRGIPLVTVNTSSADVKLYRIGDRALAQLLTGYQFLRQLDGYDISSISDQMGEPVWEGQIEIANELNKEVTTSFPVDEALPERKPGVYVLTAQPQNDRSETYESRATQWFVVSDIGLSTYTGEDGLNVFARSLGTAKPIADAELTLLARNNEVLGTARTDTQGRATFTPGLTRGSGGMVPAVLMASSGDEDFVFLDMTRAGFDLSDRGVTGRAAPGALDVYAWTERGIYRASEEVHVAALARNEAAEALENLPLTFIFTRPDGVEDRRIVSEGVAAGGHAVDLTLSPNAMRGTWSVAIHTDPKQAAVASQMFLVEDFVPDRIEFDLTSDREEIAAGEAAELTVDGRFLYGAPGAGLALEGEVTIATKREWQRFKGYFFGLADEEEGDATRIPLADLPVVGDDGKAVFPVAVDQLPSTTRLLNAAVSVRMRESGGRAVERSLDIAISPQGRMIGIRPDFSGGEVPQGSTAKFSVIAAEADGTRTALDGAEWSLVKVERNYQWYRSGNSWNYEPVTFTKVVASGKVDIEAGSETAISAPVDWGRYRLEIATADPTGPETSVEFDAGWYVEATSTETPDGLEIALDKEQYAVGGTAKLQVSPRFAGELLVTVGADRLLETFTASVPEGGASIDIPVGADWGAGAYVTATLFRPGEAQESRMPARAIGVKWLKIDPADRKLDVSLSPPEKTAPRQPLSIPVAVEGASGEAHVMVAAVDVGILNLTKYQTPDPETWFFGQRQLGLELRDLYGRLIDGSLGVTGRLRTGGDGASLTTEGSPPTEKLVAFFSGPVTLDADGKATIEFELPQFNGTVRVMAVAWSAKGVGHAVTDVIVRDPVVVTAGLPRFLAPGDTAQMRLDIANTDAPDGDYALTVETSGGLAAGNAPEKVTLAAGKRQSLTIPLTAEAAGDGGVTIRLAGADGLTVEQSLSLPIRPADLPVTTRTVVDLAPNGGSLRVDRELLAASLLDGAHVSIGVSPAAAFDVPSLLMALDRYPYGCTEQTTSRALPLLYLSELSAQAGMADDPELRQRVQDSIYRVLNYQSSSGSFGLWSPGSGDLWLDAYVTDFLTRAREKKFDVPREAMLSALGNLQNSLAYDLDIEGRGSEIAYALYVLARNKKASIGDLRYYADTQLEAFSSPMAVAQLAASLALYGDQQRAEATFTAALALARANPDHNYSRSDYGSRLRDGAAMLALAGESRPLPKVVPELVKLVSAERKVATYTSTQDQAWMLLAARALRANGEAISLTVNDAAHDGPYSQTLTGNELLDSPVTIANKGSDPVQAVVTAVAAPAQPLPAGGDGFEITRTYYDLDGNEVNITSIGQNERYVAVLTVNQFNDWPSRVLVSDLLPAGFEIDNPGLVSSADLSNFPWLSRTETAHLEFRDDRFVAAFDRPAGENGQITLAYVVRAVTPGIFAHPPAAVEDMYRPQFSARTSSGMMEVRGQ</sequence>
<evidence type="ECO:0000313" key="7">
    <source>
        <dbReference type="EMBL" id="RUM99836.1"/>
    </source>
</evidence>
<feature type="signal peptide" evidence="5">
    <location>
        <begin position="1"/>
        <end position="28"/>
    </location>
</feature>
<dbReference type="Gene3D" id="2.60.40.1930">
    <property type="match status" value="1"/>
</dbReference>
<evidence type="ECO:0000313" key="8">
    <source>
        <dbReference type="Proteomes" id="UP000281647"/>
    </source>
</evidence>
<dbReference type="Pfam" id="PF17973">
    <property type="entry name" value="bMG10"/>
    <property type="match status" value="1"/>
</dbReference>
<dbReference type="PANTHER" id="PTHR40094:SF1">
    <property type="entry name" value="UBIQUITIN DOMAIN-CONTAINING PROTEIN"/>
    <property type="match status" value="1"/>
</dbReference>
<dbReference type="CDD" id="cd02891">
    <property type="entry name" value="A2M_like"/>
    <property type="match status" value="1"/>
</dbReference>
<dbReference type="Pfam" id="PF01835">
    <property type="entry name" value="MG2"/>
    <property type="match status" value="1"/>
</dbReference>
<dbReference type="GO" id="GO:0006508">
    <property type="term" value="P:proteolysis"/>
    <property type="evidence" value="ECO:0007669"/>
    <property type="project" value="InterPro"/>
</dbReference>
<dbReference type="Pfam" id="PF00024">
    <property type="entry name" value="PAN_1"/>
    <property type="match status" value="1"/>
</dbReference>
<dbReference type="PIRSF" id="PIRSF038980">
    <property type="entry name" value="A2M_bac"/>
    <property type="match status" value="1"/>
</dbReference>
<keyword evidence="8" id="KW-1185">Reference proteome</keyword>
<evidence type="ECO:0000256" key="3">
    <source>
        <dbReference type="ARBA" id="ARBA00022737"/>
    </source>
</evidence>
<dbReference type="Gene3D" id="3.50.4.10">
    <property type="entry name" value="Hepatocyte Growth Factor"/>
    <property type="match status" value="1"/>
</dbReference>
<comment type="similarity">
    <text evidence="1">Belongs to the protease inhibitor I39 (alpha-2-macroglobulin) family. Bacterial alpha-2-macroglobulin subfamily.</text>
</comment>
<dbReference type="InterPro" id="IPR000177">
    <property type="entry name" value="Apple"/>
</dbReference>
<dbReference type="SMART" id="SM01360">
    <property type="entry name" value="A2M"/>
    <property type="match status" value="1"/>
</dbReference>
<dbReference type="Pfam" id="PF07678">
    <property type="entry name" value="TED_complement"/>
    <property type="match status" value="1"/>
</dbReference>
<name>A0A432VCJ6_9HYPH</name>
<dbReference type="Pfam" id="PF17972">
    <property type="entry name" value="bMG5"/>
    <property type="match status" value="1"/>
</dbReference>
<proteinExistence type="inferred from homology"/>
<reference evidence="7 8" key="1">
    <citation type="submission" date="2018-11" db="EMBL/GenBank/DDBJ databases">
        <title>Pseudaminobacter arsenicus sp. nov., an arsenic-resistant bacterium isolated from arsenic-rich aquifers.</title>
        <authorList>
            <person name="Mu Y."/>
        </authorList>
    </citation>
    <scope>NUCLEOTIDE SEQUENCE [LARGE SCALE GENOMIC DNA]</scope>
    <source>
        <strain evidence="7 8">CB3</strain>
    </source>
</reference>
<dbReference type="InterPro" id="IPR011625">
    <property type="entry name" value="A2M_N_BRD"/>
</dbReference>
<evidence type="ECO:0000256" key="4">
    <source>
        <dbReference type="ARBA" id="ARBA00023157"/>
    </source>
</evidence>
<dbReference type="Pfam" id="PF11974">
    <property type="entry name" value="bMG3"/>
    <property type="match status" value="1"/>
</dbReference>
<dbReference type="Pfam" id="PF21142">
    <property type="entry name" value="A2M_bMG2"/>
    <property type="match status" value="1"/>
</dbReference>
<dbReference type="SUPFAM" id="SSF57414">
    <property type="entry name" value="Hairpin loop containing domain-like"/>
    <property type="match status" value="1"/>
</dbReference>
<evidence type="ECO:0000256" key="1">
    <source>
        <dbReference type="ARBA" id="ARBA00010556"/>
    </source>
</evidence>
<dbReference type="Pfam" id="PF17962">
    <property type="entry name" value="bMG6"/>
    <property type="match status" value="1"/>
</dbReference>
<dbReference type="GO" id="GO:0005615">
    <property type="term" value="C:extracellular space"/>
    <property type="evidence" value="ECO:0007669"/>
    <property type="project" value="InterPro"/>
</dbReference>
<feature type="domain" description="Apple" evidence="6">
    <location>
        <begin position="28"/>
        <end position="107"/>
    </location>
</feature>
<dbReference type="Pfam" id="PF00207">
    <property type="entry name" value="A2M"/>
    <property type="match status" value="1"/>
</dbReference>
<dbReference type="PROSITE" id="PS50948">
    <property type="entry name" value="PAN"/>
    <property type="match status" value="1"/>
</dbReference>
<dbReference type="InterPro" id="IPR021868">
    <property type="entry name" value="Alpha_2_Macroglob_MG3"/>
</dbReference>
<protein>
    <recommendedName>
        <fullName evidence="6">Apple domain-containing protein</fullName>
    </recommendedName>
</protein>
<dbReference type="RefSeq" id="WP_128626073.1">
    <property type="nucleotide sequence ID" value="NZ_RKST01000001.1"/>
</dbReference>
<dbReference type="InterPro" id="IPR051802">
    <property type="entry name" value="YfhM-like"/>
</dbReference>
<dbReference type="PANTHER" id="PTHR40094">
    <property type="entry name" value="ALPHA-2-MACROGLOBULIN HOMOLOG"/>
    <property type="match status" value="1"/>
</dbReference>
<dbReference type="Proteomes" id="UP000281647">
    <property type="component" value="Unassembled WGS sequence"/>
</dbReference>
<dbReference type="SMART" id="SM01359">
    <property type="entry name" value="A2M_N_2"/>
    <property type="match status" value="1"/>
</dbReference>
<dbReference type="InterPro" id="IPR047565">
    <property type="entry name" value="Alpha-macroglob_thiol-ester_cl"/>
</dbReference>
<dbReference type="InterPro" id="IPR041203">
    <property type="entry name" value="Bact_A2M_MG5"/>
</dbReference>
<comment type="caution">
    <text evidence="7">The sequence shown here is derived from an EMBL/GenBank/DDBJ whole genome shotgun (WGS) entry which is preliminary data.</text>
</comment>
<dbReference type="InterPro" id="IPR003609">
    <property type="entry name" value="Pan_app"/>
</dbReference>
<dbReference type="Pfam" id="PF07703">
    <property type="entry name" value="A2M_BRD"/>
    <property type="match status" value="1"/>
</dbReference>
<dbReference type="OrthoDB" id="9767116at2"/>
<keyword evidence="3" id="KW-0677">Repeat</keyword>
<gene>
    <name evidence="7" type="ORF">EET67_02835</name>
</gene>
<dbReference type="InterPro" id="IPR041246">
    <property type="entry name" value="Bact_MG10"/>
</dbReference>
<keyword evidence="4" id="KW-1015">Disulfide bond</keyword>
<dbReference type="GO" id="GO:0004866">
    <property type="term" value="F:endopeptidase inhibitor activity"/>
    <property type="evidence" value="ECO:0007669"/>
    <property type="project" value="InterPro"/>
</dbReference>
<dbReference type="SMART" id="SM00223">
    <property type="entry name" value="APPLE"/>
    <property type="match status" value="1"/>
</dbReference>
<evidence type="ECO:0000256" key="2">
    <source>
        <dbReference type="ARBA" id="ARBA00022729"/>
    </source>
</evidence>